<proteinExistence type="predicted"/>
<comment type="caution">
    <text evidence="5">The sequence shown here is derived from an EMBL/GenBank/DDBJ whole genome shotgun (WGS) entry which is preliminary data.</text>
</comment>
<feature type="coiled-coil region" evidence="3">
    <location>
        <begin position="106"/>
        <end position="140"/>
    </location>
</feature>
<reference evidence="5 6" key="1">
    <citation type="submission" date="2018-07" db="EMBL/GenBank/DDBJ databases">
        <title>Draft genome sequence of Ancylomarina sp. M1P.</title>
        <authorList>
            <person name="Yadav S."/>
            <person name="Villanueva L."/>
            <person name="Damste J.S.S."/>
        </authorList>
    </citation>
    <scope>NUCLEOTIDE SEQUENCE [LARGE SCALE GENOMIC DNA]</scope>
    <source>
        <strain evidence="5 6">M1P</strain>
    </source>
</reference>
<comment type="subcellular location">
    <subcellularLocation>
        <location evidence="1">Cell envelope</location>
    </subcellularLocation>
</comment>
<dbReference type="InterPro" id="IPR050465">
    <property type="entry name" value="UPF0194_transport"/>
</dbReference>
<accession>A0A425Y1W5</accession>
<evidence type="ECO:0000259" key="4">
    <source>
        <dbReference type="Pfam" id="PF25990"/>
    </source>
</evidence>
<dbReference type="OrthoDB" id="1522431at2"/>
<sequence>MEKVKILLLAGMLFFISCSKNNKDSEFQIQKGSFKASITETGELLAINAVSINMPSIGFRYGWQFKIVDLVDNGTLIKIGEKIAKIDEATVRKRIIELETQYNLEQANLNKQIIEQDNQVQSLEIALEEEQANYELKKLELETFKFESPRKRNIKQLEFEQVQINRTKAIRNIQRQKIIKENQIKIQKLKVNQIKLDIEQAYIAVKKLDIVSPINGIVQLKENRRSKQNYKIGDEIFLNQSFALVPDINSMKVKTSINELDYKKVRLGQKVKVRLDALPEVVFDGKISSLGKLSKPKEKDSKIKVFDAEITIINNDERLKPGMTVSCQILYADYQNVMYVHNDCLLREKGKYYIFPEKGKKREVKVGSSNNNYTVILGEQIEGQALLQANRKKKPKSEQEA</sequence>
<evidence type="ECO:0000313" key="5">
    <source>
        <dbReference type="EMBL" id="RRG21928.1"/>
    </source>
</evidence>
<feature type="domain" description="YknX-like beta-barrel" evidence="4">
    <location>
        <begin position="251"/>
        <end position="329"/>
    </location>
</feature>
<dbReference type="GO" id="GO:0030313">
    <property type="term" value="C:cell envelope"/>
    <property type="evidence" value="ECO:0007669"/>
    <property type="project" value="UniProtKB-SubCell"/>
</dbReference>
<organism evidence="5 6">
    <name type="scientific">Ancylomarina euxinus</name>
    <dbReference type="NCBI Taxonomy" id="2283627"/>
    <lineage>
        <taxon>Bacteria</taxon>
        <taxon>Pseudomonadati</taxon>
        <taxon>Bacteroidota</taxon>
        <taxon>Bacteroidia</taxon>
        <taxon>Marinilabiliales</taxon>
        <taxon>Marinifilaceae</taxon>
        <taxon>Ancylomarina</taxon>
    </lineage>
</organism>
<evidence type="ECO:0000256" key="2">
    <source>
        <dbReference type="ARBA" id="ARBA00023054"/>
    </source>
</evidence>
<evidence type="ECO:0000256" key="3">
    <source>
        <dbReference type="SAM" id="Coils"/>
    </source>
</evidence>
<gene>
    <name evidence="5" type="ORF">DWB61_09275</name>
</gene>
<dbReference type="AlphaFoldDB" id="A0A425Y1W5"/>
<protein>
    <submittedName>
        <fullName evidence="5">HlyD family efflux transporter periplasmic adaptor subunit</fullName>
    </submittedName>
</protein>
<dbReference type="PANTHER" id="PTHR32347">
    <property type="entry name" value="EFFLUX SYSTEM COMPONENT YKNX-RELATED"/>
    <property type="match status" value="1"/>
</dbReference>
<dbReference type="Proteomes" id="UP000285794">
    <property type="component" value="Unassembled WGS sequence"/>
</dbReference>
<dbReference type="Pfam" id="PF25990">
    <property type="entry name" value="Beta-barrel_YknX"/>
    <property type="match status" value="1"/>
</dbReference>
<evidence type="ECO:0000256" key="1">
    <source>
        <dbReference type="ARBA" id="ARBA00004196"/>
    </source>
</evidence>
<dbReference type="EMBL" id="QQWG01000007">
    <property type="protein sequence ID" value="RRG21928.1"/>
    <property type="molecule type" value="Genomic_DNA"/>
</dbReference>
<dbReference type="InterPro" id="IPR058636">
    <property type="entry name" value="Beta-barrel_YknX"/>
</dbReference>
<keyword evidence="2 3" id="KW-0175">Coiled coil</keyword>
<dbReference type="Gene3D" id="2.40.30.170">
    <property type="match status" value="1"/>
</dbReference>
<name>A0A425Y1W5_9BACT</name>
<dbReference type="RefSeq" id="WP_125030614.1">
    <property type="nucleotide sequence ID" value="NZ_JAPXVP010000007.1"/>
</dbReference>
<keyword evidence="6" id="KW-1185">Reference proteome</keyword>
<dbReference type="PROSITE" id="PS51257">
    <property type="entry name" value="PROKAR_LIPOPROTEIN"/>
    <property type="match status" value="1"/>
</dbReference>
<dbReference type="PANTHER" id="PTHR32347:SF23">
    <property type="entry name" value="BLL5650 PROTEIN"/>
    <property type="match status" value="1"/>
</dbReference>
<evidence type="ECO:0000313" key="6">
    <source>
        <dbReference type="Proteomes" id="UP000285794"/>
    </source>
</evidence>